<comment type="caution">
    <text evidence="9">The sequence shown here is derived from an EMBL/GenBank/DDBJ whole genome shotgun (WGS) entry which is preliminary data.</text>
</comment>
<evidence type="ECO:0000256" key="6">
    <source>
        <dbReference type="ARBA" id="ARBA00020337"/>
    </source>
</evidence>
<dbReference type="EC" id="3.1.1.31" evidence="5 7"/>
<dbReference type="AlphaFoldDB" id="A0A7M2YY61"/>
<dbReference type="InterPro" id="IPR039104">
    <property type="entry name" value="6PGL"/>
</dbReference>
<evidence type="ECO:0000256" key="3">
    <source>
        <dbReference type="ARBA" id="ARBA00004961"/>
    </source>
</evidence>
<evidence type="ECO:0000256" key="1">
    <source>
        <dbReference type="ARBA" id="ARBA00000832"/>
    </source>
</evidence>
<evidence type="ECO:0000259" key="8">
    <source>
        <dbReference type="Pfam" id="PF01182"/>
    </source>
</evidence>
<evidence type="ECO:0000313" key="10">
    <source>
        <dbReference type="Proteomes" id="UP000254134"/>
    </source>
</evidence>
<feature type="domain" description="Glucosamine/galactosamine-6-phosphate isomerase" evidence="8">
    <location>
        <begin position="19"/>
        <end position="216"/>
    </location>
</feature>
<dbReference type="EMBL" id="QQZY01000004">
    <property type="protein sequence ID" value="RDI74417.1"/>
    <property type="molecule type" value="Genomic_DNA"/>
</dbReference>
<dbReference type="SUPFAM" id="SSF100950">
    <property type="entry name" value="NagB/RpiA/CoA transferase-like"/>
    <property type="match status" value="1"/>
</dbReference>
<dbReference type="Pfam" id="PF01182">
    <property type="entry name" value="Glucosamine_iso"/>
    <property type="match status" value="1"/>
</dbReference>
<accession>A0A7M2YY61</accession>
<name>A0A7M2YY61_9ACTN</name>
<keyword evidence="10" id="KW-1185">Reference proteome</keyword>
<dbReference type="GO" id="GO:0017057">
    <property type="term" value="F:6-phosphogluconolactonase activity"/>
    <property type="evidence" value="ECO:0007669"/>
    <property type="project" value="UniProtKB-UniRule"/>
</dbReference>
<dbReference type="RefSeq" id="WP_181813557.1">
    <property type="nucleotide sequence ID" value="NZ_QQZY01000004.1"/>
</dbReference>
<dbReference type="UniPathway" id="UPA00115">
    <property type="reaction ID" value="UER00409"/>
</dbReference>
<gene>
    <name evidence="7" type="primary">pgl</name>
    <name evidence="9" type="ORF">Gocc_1993</name>
</gene>
<dbReference type="Gene3D" id="3.40.50.1360">
    <property type="match status" value="1"/>
</dbReference>
<comment type="catalytic activity">
    <reaction evidence="1 7">
        <text>6-phospho-D-glucono-1,5-lactone + H2O = 6-phospho-D-gluconate + H(+)</text>
        <dbReference type="Rhea" id="RHEA:12556"/>
        <dbReference type="ChEBI" id="CHEBI:15377"/>
        <dbReference type="ChEBI" id="CHEBI:15378"/>
        <dbReference type="ChEBI" id="CHEBI:57955"/>
        <dbReference type="ChEBI" id="CHEBI:58759"/>
        <dbReference type="EC" id="3.1.1.31"/>
    </reaction>
</comment>
<dbReference type="InterPro" id="IPR006148">
    <property type="entry name" value="Glc/Gal-6P_isomerase"/>
</dbReference>
<organism evidence="9 10">
    <name type="scientific">Gaiella occulta</name>
    <dbReference type="NCBI Taxonomy" id="1002870"/>
    <lineage>
        <taxon>Bacteria</taxon>
        <taxon>Bacillati</taxon>
        <taxon>Actinomycetota</taxon>
        <taxon>Thermoleophilia</taxon>
        <taxon>Gaiellales</taxon>
        <taxon>Gaiellaceae</taxon>
        <taxon>Gaiella</taxon>
    </lineage>
</organism>
<evidence type="ECO:0000256" key="7">
    <source>
        <dbReference type="RuleBase" id="RU365095"/>
    </source>
</evidence>
<keyword evidence="7" id="KW-0378">Hydrolase</keyword>
<evidence type="ECO:0000313" key="9">
    <source>
        <dbReference type="EMBL" id="RDI74417.1"/>
    </source>
</evidence>
<sequence length="231" mass="23439">MHASADVELVVVPGPEEAAAAAADVLARSARAGGSIVLAGGTTPRRAYELAAAACPDWGSAQAWFGDERCVARGDPRSNELLVRRALLDRLAVPPTVHAVPTELSPAAAAAAYDRALRGVRLDLALLGLGADGHTASLFPNAPSLTERDRLAVAAAPGLPPPVERVTMTIPALASAGRVVFLATGTDKADAARRAFAEPPSPATPASLVRSARGTTTAILDEAAAALLPIA</sequence>
<evidence type="ECO:0000256" key="4">
    <source>
        <dbReference type="ARBA" id="ARBA00010662"/>
    </source>
</evidence>
<dbReference type="NCBIfam" id="TIGR01198">
    <property type="entry name" value="pgl"/>
    <property type="match status" value="1"/>
</dbReference>
<dbReference type="InterPro" id="IPR005900">
    <property type="entry name" value="6-phosphogluconolactonase_DevB"/>
</dbReference>
<dbReference type="PANTHER" id="PTHR11054">
    <property type="entry name" value="6-PHOSPHOGLUCONOLACTONASE"/>
    <property type="match status" value="1"/>
</dbReference>
<evidence type="ECO:0000256" key="5">
    <source>
        <dbReference type="ARBA" id="ARBA00013198"/>
    </source>
</evidence>
<reference evidence="10" key="2">
    <citation type="journal article" date="2019" name="MicrobiologyOpen">
        <title>High-quality draft genome sequence of Gaiella occulta isolated from a 150 meter deep mineral water borehole and comparison with the genome sequences of other deep-branching lineages of the phylum Actinobacteria.</title>
        <authorList>
            <person name="Severino R."/>
            <person name="Froufe H.J.C."/>
            <person name="Barroso C."/>
            <person name="Albuquerque L."/>
            <person name="Lobo-da-Cunha A."/>
            <person name="da Costa M.S."/>
            <person name="Egas C."/>
        </authorList>
    </citation>
    <scope>NUCLEOTIDE SEQUENCE [LARGE SCALE GENOMIC DNA]</scope>
    <source>
        <strain evidence="10">F2-233</strain>
    </source>
</reference>
<evidence type="ECO:0000256" key="2">
    <source>
        <dbReference type="ARBA" id="ARBA00002681"/>
    </source>
</evidence>
<comment type="function">
    <text evidence="2 7">Hydrolysis of 6-phosphogluconolactone to 6-phosphogluconate.</text>
</comment>
<comment type="similarity">
    <text evidence="4 7">Belongs to the glucosamine/galactosamine-6-phosphate isomerase family. 6-phosphogluconolactonase subfamily.</text>
</comment>
<dbReference type="GO" id="GO:0006098">
    <property type="term" value="P:pentose-phosphate shunt"/>
    <property type="evidence" value="ECO:0007669"/>
    <property type="project" value="UniProtKB-UniPathway"/>
</dbReference>
<reference evidence="9 10" key="1">
    <citation type="submission" date="2018-07" db="EMBL/GenBank/DDBJ databases">
        <title>High-quality-draft genome sequence of Gaiella occulta.</title>
        <authorList>
            <person name="Severino R."/>
            <person name="Froufe H.J.C."/>
            <person name="Rainey F.A."/>
            <person name="Barroso C."/>
            <person name="Albuquerque L."/>
            <person name="Lobo-Da-Cunha A."/>
            <person name="Da Costa M.S."/>
            <person name="Egas C."/>
        </authorList>
    </citation>
    <scope>NUCLEOTIDE SEQUENCE [LARGE SCALE GENOMIC DNA]</scope>
    <source>
        <strain evidence="9 10">F2-233</strain>
    </source>
</reference>
<dbReference type="CDD" id="cd01400">
    <property type="entry name" value="6PGL"/>
    <property type="match status" value="1"/>
</dbReference>
<comment type="pathway">
    <text evidence="3 7">Carbohydrate degradation; pentose phosphate pathway; D-ribulose 5-phosphate from D-glucose 6-phosphate (oxidative stage): step 2/3.</text>
</comment>
<dbReference type="InterPro" id="IPR037171">
    <property type="entry name" value="NagB/RpiA_transferase-like"/>
</dbReference>
<protein>
    <recommendedName>
        <fullName evidence="6 7">6-phosphogluconolactonase</fullName>
        <shortName evidence="7">6PGL</shortName>
        <ecNumber evidence="5 7">3.1.1.31</ecNumber>
    </recommendedName>
</protein>
<proteinExistence type="inferred from homology"/>
<dbReference type="Proteomes" id="UP000254134">
    <property type="component" value="Unassembled WGS sequence"/>
</dbReference>
<dbReference type="PANTHER" id="PTHR11054:SF0">
    <property type="entry name" value="6-PHOSPHOGLUCONOLACTONASE"/>
    <property type="match status" value="1"/>
</dbReference>
<dbReference type="GO" id="GO:0005975">
    <property type="term" value="P:carbohydrate metabolic process"/>
    <property type="evidence" value="ECO:0007669"/>
    <property type="project" value="UniProtKB-UniRule"/>
</dbReference>